<evidence type="ECO:0000313" key="2">
    <source>
        <dbReference type="Proteomes" id="UP000474565"/>
    </source>
</evidence>
<dbReference type="SUPFAM" id="SSF46785">
    <property type="entry name" value="Winged helix' DNA-binding domain"/>
    <property type="match status" value="1"/>
</dbReference>
<comment type="caution">
    <text evidence="1">The sequence shown here is derived from an EMBL/GenBank/DDBJ whole genome shotgun (WGS) entry which is preliminary data.</text>
</comment>
<organism evidence="1 2">
    <name type="scientific">Duganella lactea</name>
    <dbReference type="NCBI Taxonomy" id="2692173"/>
    <lineage>
        <taxon>Bacteria</taxon>
        <taxon>Pseudomonadati</taxon>
        <taxon>Pseudomonadota</taxon>
        <taxon>Betaproteobacteria</taxon>
        <taxon>Burkholderiales</taxon>
        <taxon>Oxalobacteraceae</taxon>
        <taxon>Telluria group</taxon>
        <taxon>Duganella</taxon>
    </lineage>
</organism>
<evidence type="ECO:0000313" key="1">
    <source>
        <dbReference type="EMBL" id="MYM84454.1"/>
    </source>
</evidence>
<proteinExistence type="predicted"/>
<dbReference type="Proteomes" id="UP000474565">
    <property type="component" value="Unassembled WGS sequence"/>
</dbReference>
<dbReference type="InterPro" id="IPR036388">
    <property type="entry name" value="WH-like_DNA-bd_sf"/>
</dbReference>
<dbReference type="InterPro" id="IPR036390">
    <property type="entry name" value="WH_DNA-bd_sf"/>
</dbReference>
<name>A0A6L8MNR8_9BURK</name>
<dbReference type="Gene3D" id="1.10.10.10">
    <property type="entry name" value="Winged helix-like DNA-binding domain superfamily/Winged helix DNA-binding domain"/>
    <property type="match status" value="1"/>
</dbReference>
<protein>
    <submittedName>
        <fullName evidence="1">ArsR family transcriptional regulator</fullName>
    </submittedName>
</protein>
<accession>A0A6L8MNR8</accession>
<dbReference type="EMBL" id="WWCP01000033">
    <property type="protein sequence ID" value="MYM84454.1"/>
    <property type="molecule type" value="Genomic_DNA"/>
</dbReference>
<dbReference type="AlphaFoldDB" id="A0A6L8MNR8"/>
<reference evidence="1 2" key="1">
    <citation type="submission" date="2019-12" db="EMBL/GenBank/DDBJ databases">
        <title>Novel species isolated from a subtropical stream in China.</title>
        <authorList>
            <person name="Lu H."/>
        </authorList>
    </citation>
    <scope>NUCLEOTIDE SEQUENCE [LARGE SCALE GENOMIC DNA]</scope>
    <source>
        <strain evidence="1 2">FT50W</strain>
    </source>
</reference>
<dbReference type="RefSeq" id="WP_161020968.1">
    <property type="nucleotide sequence ID" value="NZ_WWCP01000033.1"/>
</dbReference>
<sequence>MDDEALAALGGILAVLWRGETARPDKPCSLAWLSKQSQRPMSTLRRQLSTLEQAGLVMVARDEEGIGGTVALSAAGRQLAATLDA</sequence>
<gene>
    <name evidence="1" type="ORF">GTP44_21185</name>
</gene>